<dbReference type="EMBL" id="CP117268">
    <property type="protein sequence ID" value="WFS26072.1"/>
    <property type="molecule type" value="Genomic_DNA"/>
</dbReference>
<evidence type="ECO:0000313" key="4">
    <source>
        <dbReference type="EMBL" id="WFS26072.1"/>
    </source>
</evidence>
<evidence type="ECO:0000256" key="1">
    <source>
        <dbReference type="ARBA" id="ARBA00023125"/>
    </source>
</evidence>
<dbReference type="InterPro" id="IPR006119">
    <property type="entry name" value="Resolv_N"/>
</dbReference>
<dbReference type="PANTHER" id="PTHR30461">
    <property type="entry name" value="DNA-INVERTASE FROM LAMBDOID PROPHAGE"/>
    <property type="match status" value="1"/>
</dbReference>
<sequence length="304" mass="33992">MIQRASSDLLKRQRIIGYARTASDEQFEDTQQAELLAAGCERIFDERPSHPSHGHPVLTRLLGELRAGDTLVVVRLDRLDLSPSSLLLLMEDFEKGGVHLRSMIDMIDTSPPHGIACLSIVRALVQLEKRRGSEKTKAGIRAAKSRGKLAGNPGLRDRRPDAIQAASKARDKNYLSQLVGSADVWLPTVKKLRPDHSWDNVVRVLNRRGMDWTVERLRRAVHRMARANLADSALLTRSPRRTPDDRLMTLIAAIAIADPTLSLRGIGAQLELLGETPPRGGRKWQPSSVRHFLDEARRFGLIRD</sequence>
<keyword evidence="5" id="KW-1185">Reference proteome</keyword>
<organism evidence="4 5">
    <name type="scientific">Rhizobium rhododendri</name>
    <dbReference type="NCBI Taxonomy" id="2506430"/>
    <lineage>
        <taxon>Bacteria</taxon>
        <taxon>Pseudomonadati</taxon>
        <taxon>Pseudomonadota</taxon>
        <taxon>Alphaproteobacteria</taxon>
        <taxon>Hyphomicrobiales</taxon>
        <taxon>Rhizobiaceae</taxon>
        <taxon>Rhizobium/Agrobacterium group</taxon>
        <taxon>Rhizobium</taxon>
    </lineage>
</organism>
<dbReference type="SMART" id="SM00857">
    <property type="entry name" value="Resolvase"/>
    <property type="match status" value="1"/>
</dbReference>
<dbReference type="SUPFAM" id="SSF53041">
    <property type="entry name" value="Resolvase-like"/>
    <property type="match status" value="1"/>
</dbReference>
<proteinExistence type="predicted"/>
<dbReference type="Gene3D" id="3.40.50.1390">
    <property type="entry name" value="Resolvase, N-terminal catalytic domain"/>
    <property type="match status" value="1"/>
</dbReference>
<dbReference type="PROSITE" id="PS51736">
    <property type="entry name" value="RECOMBINASES_3"/>
    <property type="match status" value="1"/>
</dbReference>
<dbReference type="InterPro" id="IPR036162">
    <property type="entry name" value="Resolvase-like_N_sf"/>
</dbReference>
<accession>A0ABY8IQV6</accession>
<evidence type="ECO:0000313" key="5">
    <source>
        <dbReference type="Proteomes" id="UP000318939"/>
    </source>
</evidence>
<reference evidence="4 5" key="1">
    <citation type="journal article" date="2019" name="Phytopathology">
        <title>A Novel Group of Rhizobium tumorigenes-Like Agrobacteria Associated with Crown Gall Disease of Rhododendron and Blueberry.</title>
        <authorList>
            <person name="Kuzmanovic N."/>
            <person name="Behrens P."/>
            <person name="Idczak E."/>
            <person name="Wagner S."/>
            <person name="Gotz M."/>
            <person name="Sproer C."/>
            <person name="Bunk B."/>
            <person name="Overmann J."/>
            <person name="Smalla K."/>
        </authorList>
    </citation>
    <scope>NUCLEOTIDE SEQUENCE [LARGE SCALE GENOMIC DNA]</scope>
    <source>
        <strain evidence="5">rho-6.2</strain>
    </source>
</reference>
<evidence type="ECO:0000256" key="2">
    <source>
        <dbReference type="ARBA" id="ARBA00023172"/>
    </source>
</evidence>
<evidence type="ECO:0000259" key="3">
    <source>
        <dbReference type="PROSITE" id="PS51736"/>
    </source>
</evidence>
<reference evidence="4 5" key="2">
    <citation type="journal article" date="2023" name="MicrobiologyOpen">
        <title>Genomics of the tumorigenes clade of the family Rhizobiaceae and description of Rhizobium rhododendri sp. nov.</title>
        <authorList>
            <person name="Kuzmanovic N."/>
            <person name="diCenzo G.C."/>
            <person name="Bunk B."/>
            <person name="Sproeer C."/>
            <person name="Fruehling A."/>
            <person name="Neumann-Schaal M."/>
            <person name="Overmann J."/>
            <person name="Smalla K."/>
        </authorList>
    </citation>
    <scope>NUCLEOTIDE SEQUENCE [LARGE SCALE GENOMIC DNA]</scope>
    <source>
        <strain evidence="5">rho-6.2</strain>
        <plasmid evidence="4 5">unnamed1</plasmid>
    </source>
</reference>
<gene>
    <name evidence="4" type="ORF">PR018_17895</name>
</gene>
<name>A0ABY8IQV6_9HYPH</name>
<dbReference type="CDD" id="cd03768">
    <property type="entry name" value="SR_ResInv"/>
    <property type="match status" value="1"/>
</dbReference>
<feature type="domain" description="Resolvase/invertase-type recombinase catalytic" evidence="3">
    <location>
        <begin position="14"/>
        <end position="147"/>
    </location>
</feature>
<dbReference type="PANTHER" id="PTHR30461:SF2">
    <property type="entry name" value="SERINE RECOMBINASE PINE-RELATED"/>
    <property type="match status" value="1"/>
</dbReference>
<dbReference type="RefSeq" id="WP_162854794.1">
    <property type="nucleotide sequence ID" value="NZ_CP117268.1"/>
</dbReference>
<dbReference type="Pfam" id="PF00239">
    <property type="entry name" value="Resolvase"/>
    <property type="match status" value="1"/>
</dbReference>
<keyword evidence="4" id="KW-0614">Plasmid</keyword>
<geneLocation type="plasmid" evidence="4 5">
    <name>unnamed1</name>
</geneLocation>
<dbReference type="InterPro" id="IPR050639">
    <property type="entry name" value="SSR_resolvase"/>
</dbReference>
<keyword evidence="1" id="KW-0238">DNA-binding</keyword>
<protein>
    <submittedName>
        <fullName evidence="4">Recombinase family protein</fullName>
    </submittedName>
</protein>
<dbReference type="Proteomes" id="UP000318939">
    <property type="component" value="Plasmid unnamed1"/>
</dbReference>
<keyword evidence="2" id="KW-0233">DNA recombination</keyword>